<dbReference type="EMBL" id="QPIJ01000001">
    <property type="protein sequence ID" value="RCV93691.1"/>
    <property type="molecule type" value="Genomic_DNA"/>
</dbReference>
<proteinExistence type="predicted"/>
<protein>
    <recommendedName>
        <fullName evidence="3">DUF3846 domain-containing protein</fullName>
    </recommendedName>
</protein>
<sequence length="122" mass="13359">MKAIILNTSGARYIDLPEDSEMQFGRAMQAAIGCRDMGPAGSPDHDHDAYADDEGMLTLGEGTSLVRTTFFDEWLPGNIVITGIDHATGQLQDCSLTPEDAEAMLVRRTFYSRLSDSPQLTF</sequence>
<evidence type="ECO:0008006" key="3">
    <source>
        <dbReference type="Google" id="ProtNLM"/>
    </source>
</evidence>
<keyword evidence="2" id="KW-1185">Reference proteome</keyword>
<accession>A0A368U9U2</accession>
<dbReference type="Proteomes" id="UP000253204">
    <property type="component" value="Unassembled WGS sequence"/>
</dbReference>
<dbReference type="AlphaFoldDB" id="A0A368U9U2"/>
<gene>
    <name evidence="1" type="ORF">DU506_00625</name>
</gene>
<comment type="caution">
    <text evidence="1">The sequence shown here is derived from an EMBL/GenBank/DDBJ whole genome shotgun (WGS) entry which is preliminary data.</text>
</comment>
<dbReference type="RefSeq" id="WP_114485019.1">
    <property type="nucleotide sequence ID" value="NZ_CBCSHM010000005.1"/>
</dbReference>
<reference evidence="1 2" key="1">
    <citation type="submission" date="2018-07" db="EMBL/GenBank/DDBJ databases">
        <title>Halomonas rutogse sp. nov., isolated from Lake TangqianCo on Tibetan Plateau.</title>
        <authorList>
            <person name="Lu H."/>
            <person name="Xing P."/>
            <person name="Wu Q."/>
        </authorList>
    </citation>
    <scope>NUCLEOTIDE SEQUENCE [LARGE SCALE GENOMIC DNA]</scope>
    <source>
        <strain evidence="1 2">TQ8S</strain>
    </source>
</reference>
<evidence type="ECO:0000313" key="2">
    <source>
        <dbReference type="Proteomes" id="UP000253204"/>
    </source>
</evidence>
<organism evidence="1 2">
    <name type="scientific">Vreelandella rituensis</name>
    <dbReference type="NCBI Taxonomy" id="2282306"/>
    <lineage>
        <taxon>Bacteria</taxon>
        <taxon>Pseudomonadati</taxon>
        <taxon>Pseudomonadota</taxon>
        <taxon>Gammaproteobacteria</taxon>
        <taxon>Oceanospirillales</taxon>
        <taxon>Halomonadaceae</taxon>
        <taxon>Vreelandella</taxon>
    </lineage>
</organism>
<name>A0A368U9U2_9GAMM</name>
<evidence type="ECO:0000313" key="1">
    <source>
        <dbReference type="EMBL" id="RCV93691.1"/>
    </source>
</evidence>